<evidence type="ECO:0000313" key="3">
    <source>
        <dbReference type="Proteomes" id="UP000240728"/>
    </source>
</evidence>
<dbReference type="RefSeq" id="WP_045041224.1">
    <property type="nucleotide sequence ID" value="NZ_JAUZMV010000002.1"/>
</dbReference>
<dbReference type="AlphaFoldDB" id="A0AAX0YX51"/>
<protein>
    <submittedName>
        <fullName evidence="2">Uncharacterized protein</fullName>
    </submittedName>
</protein>
<name>A0AAX0YX51_9GAMM</name>
<organism evidence="2 3">
    <name type="scientific">Photobacterium kishitanii</name>
    <dbReference type="NCBI Taxonomy" id="318456"/>
    <lineage>
        <taxon>Bacteria</taxon>
        <taxon>Pseudomonadati</taxon>
        <taxon>Pseudomonadota</taxon>
        <taxon>Gammaproteobacteria</taxon>
        <taxon>Vibrionales</taxon>
        <taxon>Vibrionaceae</taxon>
        <taxon>Photobacterium</taxon>
    </lineage>
</organism>
<reference evidence="2 3" key="1">
    <citation type="submission" date="2018-01" db="EMBL/GenBank/DDBJ databases">
        <title>Whole genome sequencing of Histamine producing bacteria.</title>
        <authorList>
            <person name="Butler K."/>
        </authorList>
    </citation>
    <scope>NUCLEOTIDE SEQUENCE [LARGE SCALE GENOMIC DNA]</scope>
    <source>
        <strain evidence="2 3">A1-4</strain>
    </source>
</reference>
<comment type="caution">
    <text evidence="2">The sequence shown here is derived from an EMBL/GenBank/DDBJ whole genome shotgun (WGS) entry which is preliminary data.</text>
</comment>
<feature type="signal peptide" evidence="1">
    <location>
        <begin position="1"/>
        <end position="19"/>
    </location>
</feature>
<dbReference type="Proteomes" id="UP000240728">
    <property type="component" value="Unassembled WGS sequence"/>
</dbReference>
<feature type="chain" id="PRO_5043880849" evidence="1">
    <location>
        <begin position="20"/>
        <end position="137"/>
    </location>
</feature>
<gene>
    <name evidence="2" type="ORF">C0W53_03965</name>
</gene>
<dbReference type="EMBL" id="PYOZ01000002">
    <property type="protein sequence ID" value="PSX46100.1"/>
    <property type="molecule type" value="Genomic_DNA"/>
</dbReference>
<accession>A0AAX0YX51</accession>
<evidence type="ECO:0000256" key="1">
    <source>
        <dbReference type="SAM" id="SignalP"/>
    </source>
</evidence>
<proteinExistence type="predicted"/>
<evidence type="ECO:0000313" key="2">
    <source>
        <dbReference type="EMBL" id="PSX46100.1"/>
    </source>
</evidence>
<keyword evidence="1" id="KW-0732">Signal</keyword>
<keyword evidence="3" id="KW-1185">Reference proteome</keyword>
<sequence length="137" mass="15362">MKLMPLLLLPSLFSPFVIAQPTCTVTSFQAINIEPTIEAAKYDEESQTAEIHHQPPMRCASITFQTAHTLNKVVNAMHDEFEVTYADMTTTQSHLIKFSDDATDSGYIQLRRHKPQTAYACFSTSSTPITSITCKFE</sequence>